<protein>
    <submittedName>
        <fullName evidence="1">Uncharacterized protein</fullName>
    </submittedName>
</protein>
<dbReference type="AlphaFoldDB" id="A0A096CCI5"/>
<organism evidence="1 2">
    <name type="scientific">Flavonifractor plautii 1_3_50AFAA</name>
    <dbReference type="NCBI Taxonomy" id="742738"/>
    <lineage>
        <taxon>Bacteria</taxon>
        <taxon>Bacillati</taxon>
        <taxon>Bacillota</taxon>
        <taxon>Clostridia</taxon>
        <taxon>Eubacteriales</taxon>
        <taxon>Oscillospiraceae</taxon>
        <taxon>Flavonifractor</taxon>
    </lineage>
</organism>
<evidence type="ECO:0000313" key="2">
    <source>
        <dbReference type="Proteomes" id="UP000029585"/>
    </source>
</evidence>
<reference evidence="1 2" key="1">
    <citation type="submission" date="2011-08" db="EMBL/GenBank/DDBJ databases">
        <title>The Genome Sequence of Clostridium orbiscindens 1_3_50AFAA.</title>
        <authorList>
            <consortium name="The Broad Institute Genome Sequencing Platform"/>
            <person name="Earl A."/>
            <person name="Ward D."/>
            <person name="Feldgarden M."/>
            <person name="Gevers D."/>
            <person name="Daigneault M."/>
            <person name="Strauss J."/>
            <person name="Allen-Vercoe E."/>
            <person name="Young S.K."/>
            <person name="Zeng Q."/>
            <person name="Gargeya S."/>
            <person name="Fitzgerald M."/>
            <person name="Haas B."/>
            <person name="Abouelleil A."/>
            <person name="Alvarado L."/>
            <person name="Arachchi H.M."/>
            <person name="Berlin A."/>
            <person name="Brown A."/>
            <person name="Chapman S.B."/>
            <person name="Chen Z."/>
            <person name="Dunbar C."/>
            <person name="Freedman E."/>
            <person name="Gearin G."/>
            <person name="Gellesch M."/>
            <person name="Goldberg J."/>
            <person name="Griggs A."/>
            <person name="Gujja S."/>
            <person name="Heiman D."/>
            <person name="Howarth C."/>
            <person name="Larson L."/>
            <person name="Lui A."/>
            <person name="MacDonald P.J.P."/>
            <person name="Montmayeur A."/>
            <person name="Murphy C."/>
            <person name="Neiman D."/>
            <person name="Pearson M."/>
            <person name="Priest M."/>
            <person name="Roberts A."/>
            <person name="Saif S."/>
            <person name="Shea T."/>
            <person name="Shenoy N."/>
            <person name="Sisk P."/>
            <person name="Stolte C."/>
            <person name="Sykes S."/>
            <person name="Wortman J."/>
            <person name="Nusbaum C."/>
            <person name="Birren B."/>
        </authorList>
    </citation>
    <scope>NUCLEOTIDE SEQUENCE [LARGE SCALE GENOMIC DNA]</scope>
    <source>
        <strain evidence="1 2">1_3_50AFAA</strain>
    </source>
</reference>
<name>A0A096CCI5_FLAPL</name>
<dbReference type="EMBL" id="ADLO01000123">
    <property type="protein sequence ID" value="KGF52632.1"/>
    <property type="molecule type" value="Genomic_DNA"/>
</dbReference>
<comment type="caution">
    <text evidence="1">The sequence shown here is derived from an EMBL/GenBank/DDBJ whole genome shotgun (WGS) entry which is preliminary data.</text>
</comment>
<proteinExistence type="predicted"/>
<sequence>MPSEEDIIASYRQTQSIRVTARQYNISAQSIRRILIQAGEYSTPTSSYISGRLDRGESIAQIAKDLGRSPNAVQSYAPYNRGAYCVGEKSENALKIKKYREKGKTN</sequence>
<dbReference type="PATRIC" id="fig|742738.3.peg.4087"/>
<evidence type="ECO:0000313" key="1">
    <source>
        <dbReference type="EMBL" id="KGF52632.1"/>
    </source>
</evidence>
<dbReference type="Proteomes" id="UP000029585">
    <property type="component" value="Unassembled WGS sequence"/>
</dbReference>
<dbReference type="RefSeq" id="WP_044943502.1">
    <property type="nucleotide sequence ID" value="NZ_KN174169.1"/>
</dbReference>
<gene>
    <name evidence="1" type="ORF">HMPREF9460_03970</name>
</gene>
<dbReference type="HOGENOM" id="CLU_2218504_0_0_9"/>
<keyword evidence="2" id="KW-1185">Reference proteome</keyword>
<accession>A0A096CCI5</accession>